<dbReference type="Proteomes" id="UP001592528">
    <property type="component" value="Unassembled WGS sequence"/>
</dbReference>
<dbReference type="InterPro" id="IPR013766">
    <property type="entry name" value="Thioredoxin_domain"/>
</dbReference>
<gene>
    <name evidence="2" type="ORF">ACEZDJ_26355</name>
</gene>
<organism evidence="2 3">
    <name type="scientific">Streptacidiphilus cavernicola</name>
    <dbReference type="NCBI Taxonomy" id="3342716"/>
    <lineage>
        <taxon>Bacteria</taxon>
        <taxon>Bacillati</taxon>
        <taxon>Actinomycetota</taxon>
        <taxon>Actinomycetes</taxon>
        <taxon>Kitasatosporales</taxon>
        <taxon>Streptomycetaceae</taxon>
        <taxon>Streptacidiphilus</taxon>
    </lineage>
</organism>
<reference evidence="2 3" key="1">
    <citation type="submission" date="2024-09" db="EMBL/GenBank/DDBJ databases">
        <authorList>
            <person name="Lee S.D."/>
        </authorList>
    </citation>
    <scope>NUCLEOTIDE SEQUENCE [LARGE SCALE GENOMIC DNA]</scope>
    <source>
        <strain evidence="2 3">N1-5</strain>
    </source>
</reference>
<keyword evidence="3" id="KW-1185">Reference proteome</keyword>
<dbReference type="PROSITE" id="PS51257">
    <property type="entry name" value="PROKAR_LIPOPROTEIN"/>
    <property type="match status" value="1"/>
</dbReference>
<sequence>MRGFRRRVAVIAGALGALLLLGGCMTVSGQAPGHRGAPGDAAAPGAAHGAGQVGYAHPFVPLPSVSLAPVPDSYDPSADANAAVAAAVAASGADGRPVLLDFGSSWCEDCQALSALVDTPGVNRILARNYHLVTVDVGHYDLNTQLAARYVSLAQSGIPALVLLGPDGTKRDTGDPSAFANARDLDADGFAGTLVDWLYLPSR</sequence>
<dbReference type="PROSITE" id="PS51352">
    <property type="entry name" value="THIOREDOXIN_2"/>
    <property type="match status" value="1"/>
</dbReference>
<feature type="domain" description="Thioredoxin" evidence="1">
    <location>
        <begin position="56"/>
        <end position="200"/>
    </location>
</feature>
<comment type="caution">
    <text evidence="2">The sequence shown here is derived from an EMBL/GenBank/DDBJ whole genome shotgun (WGS) entry which is preliminary data.</text>
</comment>
<accession>A0ABV6UTL3</accession>
<evidence type="ECO:0000313" key="2">
    <source>
        <dbReference type="EMBL" id="MFC1404815.1"/>
    </source>
</evidence>
<evidence type="ECO:0000259" key="1">
    <source>
        <dbReference type="PROSITE" id="PS51352"/>
    </source>
</evidence>
<protein>
    <submittedName>
        <fullName evidence="2">Thioredoxin family protein</fullName>
    </submittedName>
</protein>
<dbReference type="Pfam" id="PF13899">
    <property type="entry name" value="Thioredoxin_7"/>
    <property type="match status" value="1"/>
</dbReference>
<name>A0ABV6UTL3_9ACTN</name>
<dbReference type="Gene3D" id="3.40.30.10">
    <property type="entry name" value="Glutaredoxin"/>
    <property type="match status" value="1"/>
</dbReference>
<dbReference type="RefSeq" id="WP_198037537.1">
    <property type="nucleotide sequence ID" value="NZ_JBHEZZ010000017.1"/>
</dbReference>
<dbReference type="SUPFAM" id="SSF52833">
    <property type="entry name" value="Thioredoxin-like"/>
    <property type="match status" value="1"/>
</dbReference>
<proteinExistence type="predicted"/>
<evidence type="ECO:0000313" key="3">
    <source>
        <dbReference type="Proteomes" id="UP001592528"/>
    </source>
</evidence>
<dbReference type="InterPro" id="IPR036249">
    <property type="entry name" value="Thioredoxin-like_sf"/>
</dbReference>
<dbReference type="EMBL" id="JBHEZZ010000017">
    <property type="protein sequence ID" value="MFC1404815.1"/>
    <property type="molecule type" value="Genomic_DNA"/>
</dbReference>